<reference evidence="1" key="1">
    <citation type="journal article" date="2021" name="Proc. Natl. Acad. Sci. U.S.A.">
        <title>A Catalog of Tens of Thousands of Viruses from Human Metagenomes Reveals Hidden Associations with Chronic Diseases.</title>
        <authorList>
            <person name="Tisza M.J."/>
            <person name="Buck C.B."/>
        </authorList>
    </citation>
    <scope>NUCLEOTIDE SEQUENCE</scope>
    <source>
        <strain evidence="1">CtVDC13</strain>
    </source>
</reference>
<organism evidence="1">
    <name type="scientific">Siphoviridae sp. ctVDC13</name>
    <dbReference type="NCBI Taxonomy" id="2827880"/>
    <lineage>
        <taxon>Viruses</taxon>
        <taxon>Duplodnaviria</taxon>
        <taxon>Heunggongvirae</taxon>
        <taxon>Uroviricota</taxon>
        <taxon>Caudoviricetes</taxon>
    </lineage>
</organism>
<protein>
    <submittedName>
        <fullName evidence="1">Tail protein</fullName>
    </submittedName>
</protein>
<accession>A0A8S5TCL3</accession>
<dbReference type="EMBL" id="BK032798">
    <property type="protein sequence ID" value="DAF60880.1"/>
    <property type="molecule type" value="Genomic_DNA"/>
</dbReference>
<evidence type="ECO:0000313" key="1">
    <source>
        <dbReference type="EMBL" id="DAF60880.1"/>
    </source>
</evidence>
<proteinExistence type="predicted"/>
<name>A0A8S5TCL3_9CAUD</name>
<sequence length="271" mass="31557">MLDKIKHTNSNNETLDFTSLGIFANYSDLRDFEWSVKTNNNRITGFYKGVATKTIPFVFLVDQQKANEIKNQFYEHFEIDILKKEKGYFEINGYKYYCYAIKSTKSKYLIDKRLLYLSVEITTDDSYWIKETTYTADFSSSSSRTVTKYPFAYPFTYSVPKTVNIVNDSFTDTDMIMRIYGRCTNPIINISDNTYQLYVTLNAEEYAEIDTFKKTITKYSSNGVQSNIFNSRNKSYDAFKKIPQGSFDITTVGVEKVDIVLIERRGEPKWG</sequence>